<dbReference type="Gene3D" id="1.10.510.10">
    <property type="entry name" value="Transferase(Phosphotransferase) domain 1"/>
    <property type="match status" value="1"/>
</dbReference>
<dbReference type="OrthoDB" id="9788659at2"/>
<dbReference type="Pfam" id="PF00069">
    <property type="entry name" value="Pkinase"/>
    <property type="match status" value="1"/>
</dbReference>
<evidence type="ECO:0000313" key="4">
    <source>
        <dbReference type="Proteomes" id="UP000487268"/>
    </source>
</evidence>
<feature type="region of interest" description="Disordered" evidence="1">
    <location>
        <begin position="299"/>
        <end position="367"/>
    </location>
</feature>
<dbReference type="InterPro" id="IPR008271">
    <property type="entry name" value="Ser/Thr_kinase_AS"/>
</dbReference>
<comment type="caution">
    <text evidence="3">The sequence shown here is derived from an EMBL/GenBank/DDBJ whole genome shotgun (WGS) entry which is preliminary data.</text>
</comment>
<reference evidence="3 4" key="1">
    <citation type="submission" date="2019-10" db="EMBL/GenBank/DDBJ databases">
        <title>Actinomadura rubteroloni sp. nov. and Actinomadura macrotermitis sp. nov., isolated from the gut of fungus growing-termite Macrotermes natalensis.</title>
        <authorList>
            <person name="Benndorf R."/>
            <person name="Martin K."/>
            <person name="Kuefner M."/>
            <person name="De Beer W."/>
            <person name="Kaster A.-K."/>
            <person name="Vollmers J."/>
            <person name="Poulsen M."/>
            <person name="Beemelmanns C."/>
        </authorList>
    </citation>
    <scope>NUCLEOTIDE SEQUENCE [LARGE SCALE GENOMIC DNA]</scope>
    <source>
        <strain evidence="3 4">RB68</strain>
    </source>
</reference>
<accession>A0A7K0BXE8</accession>
<dbReference type="PROSITE" id="PS50011">
    <property type="entry name" value="PROTEIN_KINASE_DOM"/>
    <property type="match status" value="1"/>
</dbReference>
<keyword evidence="4" id="KW-1185">Reference proteome</keyword>
<protein>
    <recommendedName>
        <fullName evidence="2">Protein kinase domain-containing protein</fullName>
    </recommendedName>
</protein>
<evidence type="ECO:0000256" key="1">
    <source>
        <dbReference type="SAM" id="MobiDB-lite"/>
    </source>
</evidence>
<evidence type="ECO:0000313" key="3">
    <source>
        <dbReference type="EMBL" id="MQY05858.1"/>
    </source>
</evidence>
<dbReference type="RefSeq" id="WP_153534159.1">
    <property type="nucleotide sequence ID" value="NZ_WEGH01000002.1"/>
</dbReference>
<gene>
    <name evidence="3" type="ORF">ACRB68_39350</name>
</gene>
<name>A0A7K0BXE8_9ACTN</name>
<feature type="compositionally biased region" description="Low complexity" evidence="1">
    <location>
        <begin position="300"/>
        <end position="319"/>
    </location>
</feature>
<dbReference type="InterPro" id="IPR011009">
    <property type="entry name" value="Kinase-like_dom_sf"/>
</dbReference>
<dbReference type="AlphaFoldDB" id="A0A7K0BXE8"/>
<sequence>MKLGTTVNGYLVTSRPCNDDAGKCVWAFAERAGKPYFIKRFLEPKRPRPDSTASTRSQELRMQECAEFERRHLQVGGLLRQRHGEPGSGNLVIPLDFFVVGSTYYKVTEKVEVAEQGPETFDAQHKLVLLRTLGLSLRLLHAIGVVHGDLKPTNVLIERKPASAAFHPAKLIDFDDAYVSGEPPPPGVVGGDQLFGSPEWLRYMKEDPRVRRRDLTVRSDMFSMGLMTHHYLTQRLPSHDPAFGSPAEAVAEGAPLEFDPRLAAPMRELLGALASTDPRARPDIDEFLSTVKDTQLCELGPGAVPGAPGRAAGERASGGTPAASARPSRLRMTSFGTPTPPVPPTPKPSSPPARGSRLHINLGDDRP</sequence>
<dbReference type="Proteomes" id="UP000487268">
    <property type="component" value="Unassembled WGS sequence"/>
</dbReference>
<dbReference type="EMBL" id="WEGH01000002">
    <property type="protein sequence ID" value="MQY05858.1"/>
    <property type="molecule type" value="Genomic_DNA"/>
</dbReference>
<dbReference type="GO" id="GO:0005524">
    <property type="term" value="F:ATP binding"/>
    <property type="evidence" value="ECO:0007669"/>
    <property type="project" value="InterPro"/>
</dbReference>
<dbReference type="GO" id="GO:0004674">
    <property type="term" value="F:protein serine/threonine kinase activity"/>
    <property type="evidence" value="ECO:0007669"/>
    <property type="project" value="InterPro"/>
</dbReference>
<dbReference type="PANTHER" id="PTHR24348">
    <property type="entry name" value="SERINE/THREONINE-PROTEIN KINASE UNC-51-RELATED"/>
    <property type="match status" value="1"/>
</dbReference>
<evidence type="ECO:0000259" key="2">
    <source>
        <dbReference type="PROSITE" id="PS50011"/>
    </source>
</evidence>
<dbReference type="GO" id="GO:0005737">
    <property type="term" value="C:cytoplasm"/>
    <property type="evidence" value="ECO:0007669"/>
    <property type="project" value="TreeGrafter"/>
</dbReference>
<feature type="domain" description="Protein kinase" evidence="2">
    <location>
        <begin position="1"/>
        <end position="296"/>
    </location>
</feature>
<dbReference type="InterPro" id="IPR045269">
    <property type="entry name" value="Atg1-like"/>
</dbReference>
<dbReference type="SMART" id="SM00220">
    <property type="entry name" value="S_TKc"/>
    <property type="match status" value="1"/>
</dbReference>
<feature type="compositionally biased region" description="Pro residues" evidence="1">
    <location>
        <begin position="338"/>
        <end position="351"/>
    </location>
</feature>
<dbReference type="InterPro" id="IPR000719">
    <property type="entry name" value="Prot_kinase_dom"/>
</dbReference>
<dbReference type="PROSITE" id="PS00108">
    <property type="entry name" value="PROTEIN_KINASE_ST"/>
    <property type="match status" value="1"/>
</dbReference>
<organism evidence="3 4">
    <name type="scientific">Actinomadura macrotermitis</name>
    <dbReference type="NCBI Taxonomy" id="2585200"/>
    <lineage>
        <taxon>Bacteria</taxon>
        <taxon>Bacillati</taxon>
        <taxon>Actinomycetota</taxon>
        <taxon>Actinomycetes</taxon>
        <taxon>Streptosporangiales</taxon>
        <taxon>Thermomonosporaceae</taxon>
        <taxon>Actinomadura</taxon>
    </lineage>
</organism>
<dbReference type="SUPFAM" id="SSF56112">
    <property type="entry name" value="Protein kinase-like (PK-like)"/>
    <property type="match status" value="1"/>
</dbReference>
<proteinExistence type="predicted"/>